<keyword evidence="4" id="KW-1185">Reference proteome</keyword>
<dbReference type="EMBL" id="CP007726">
    <property type="protein sequence ID" value="AJE18502.1"/>
    <property type="molecule type" value="Genomic_DNA"/>
</dbReference>
<evidence type="ECO:0008006" key="5">
    <source>
        <dbReference type="Google" id="ProtNLM"/>
    </source>
</evidence>
<accession>A0A0B5CHJ8</accession>
<dbReference type="InterPro" id="IPR014795">
    <property type="entry name" value="TacA_1-like"/>
</dbReference>
<dbReference type="PATRIC" id="fig|546263.7.peg.1300"/>
<evidence type="ECO:0000256" key="2">
    <source>
        <dbReference type="ARBA" id="ARBA00049988"/>
    </source>
</evidence>
<comment type="similarity">
    <text evidence="2">Belongs to the TacA antitoxin family.</text>
</comment>
<dbReference type="Proteomes" id="UP000031392">
    <property type="component" value="Chromosome"/>
</dbReference>
<dbReference type="InterPro" id="IPR010985">
    <property type="entry name" value="Ribbon_hlx_hlx"/>
</dbReference>
<proteinExistence type="inferred from homology"/>
<gene>
    <name evidence="3" type="ORF">NELON_06095</name>
</gene>
<dbReference type="SUPFAM" id="SSF47598">
    <property type="entry name" value="Ribbon-helix-helix"/>
    <property type="match status" value="1"/>
</dbReference>
<organism evidence="3 4">
    <name type="scientific">Neisseria elongata subsp. glycolytica ATCC 29315</name>
    <dbReference type="NCBI Taxonomy" id="546263"/>
    <lineage>
        <taxon>Bacteria</taxon>
        <taxon>Pseudomonadati</taxon>
        <taxon>Pseudomonadota</taxon>
        <taxon>Betaproteobacteria</taxon>
        <taxon>Neisseriales</taxon>
        <taxon>Neisseriaceae</taxon>
        <taxon>Neisseria</taxon>
    </lineage>
</organism>
<dbReference type="AlphaFoldDB" id="A0A0B5CHJ8"/>
<dbReference type="GO" id="GO:0006355">
    <property type="term" value="P:regulation of DNA-templated transcription"/>
    <property type="evidence" value="ECO:0007669"/>
    <property type="project" value="InterPro"/>
</dbReference>
<dbReference type="HOGENOM" id="CLU_2826638_0_0_4"/>
<reference evidence="3 4" key="2">
    <citation type="journal article" date="2015" name="PLoS Genet.">
        <title>Common Cell Shape Evolution of Two Nasopharyngeal Pathogens.</title>
        <authorList>
            <person name="Veyrier F.J."/>
            <person name="Biais N."/>
            <person name="Morales P."/>
            <person name="Belkacem N."/>
            <person name="Guilhen C."/>
            <person name="Ranjeva S."/>
            <person name="Sismeiro O."/>
            <person name="Pehau-Arnaudet G."/>
            <person name="Rocha E.P."/>
            <person name="Werts C."/>
            <person name="Taha M.K."/>
            <person name="Boneca I.G."/>
        </authorList>
    </citation>
    <scope>NUCLEOTIDE SEQUENCE [LARGE SCALE GENOMIC DNA]</scope>
    <source>
        <strain evidence="3 4">ATCC 29315</strain>
    </source>
</reference>
<protein>
    <recommendedName>
        <fullName evidence="5">DUF1778 domain-containing protein</fullName>
    </recommendedName>
</protein>
<reference evidence="4" key="1">
    <citation type="submission" date="2014-05" db="EMBL/GenBank/DDBJ databases">
        <title>Complete Genome sequence of Neisseria elongata subsp. glycolytica.</title>
        <authorList>
            <person name="Veyrier F.J."/>
            <person name="Taha M.-K."/>
        </authorList>
    </citation>
    <scope>NUCLEOTIDE SEQUENCE [LARGE SCALE GENOMIC DNA]</scope>
    <source>
        <strain evidence="4">ATCC 29315</strain>
    </source>
</reference>
<sequence>MNYPKVNVSRSERSQSITIQAVIQTPQDMDAIKQAAECSGMSVSSFTRFHVLAAARKVVSEHVAAS</sequence>
<name>A0A0B5CHJ8_NEIEG</name>
<dbReference type="Gene3D" id="1.20.5.780">
    <property type="entry name" value="Single helix bin"/>
    <property type="match status" value="1"/>
</dbReference>
<dbReference type="Pfam" id="PF08681">
    <property type="entry name" value="TacA1"/>
    <property type="match status" value="1"/>
</dbReference>
<dbReference type="KEGG" id="nel:NELON_06095"/>
<evidence type="ECO:0000256" key="1">
    <source>
        <dbReference type="ARBA" id="ARBA00022649"/>
    </source>
</evidence>
<evidence type="ECO:0000313" key="4">
    <source>
        <dbReference type="Proteomes" id="UP000031392"/>
    </source>
</evidence>
<keyword evidence="1" id="KW-1277">Toxin-antitoxin system</keyword>
<evidence type="ECO:0000313" key="3">
    <source>
        <dbReference type="EMBL" id="AJE18502.1"/>
    </source>
</evidence>